<evidence type="ECO:0000313" key="12">
    <source>
        <dbReference type="Proteomes" id="UP000214588"/>
    </source>
</evidence>
<proteinExistence type="inferred from homology"/>
<keyword evidence="4" id="KW-0548">Nucleotidyltransferase</keyword>
<dbReference type="Gene3D" id="1.10.8.60">
    <property type="match status" value="1"/>
</dbReference>
<dbReference type="Proteomes" id="UP000214588">
    <property type="component" value="Unassembled WGS sequence"/>
</dbReference>
<feature type="domain" description="DNA polymerase III delta N-terminal" evidence="9">
    <location>
        <begin position="25"/>
        <end position="136"/>
    </location>
</feature>
<evidence type="ECO:0000256" key="1">
    <source>
        <dbReference type="ARBA" id="ARBA00012417"/>
    </source>
</evidence>
<evidence type="ECO:0000256" key="3">
    <source>
        <dbReference type="ARBA" id="ARBA00022679"/>
    </source>
</evidence>
<evidence type="ECO:0000256" key="2">
    <source>
        <dbReference type="ARBA" id="ARBA00017703"/>
    </source>
</evidence>
<dbReference type="InterPro" id="IPR027417">
    <property type="entry name" value="P-loop_NTPase"/>
</dbReference>
<dbReference type="Gene3D" id="1.20.272.10">
    <property type="match status" value="1"/>
</dbReference>
<dbReference type="GO" id="GO:0006261">
    <property type="term" value="P:DNA-templated DNA replication"/>
    <property type="evidence" value="ECO:0007669"/>
    <property type="project" value="TreeGrafter"/>
</dbReference>
<name>A0A226BVW3_9FIRM</name>
<dbReference type="InterPro" id="IPR008921">
    <property type="entry name" value="DNA_pol3_clamp-load_cplx_C"/>
</dbReference>
<keyword evidence="3" id="KW-0808">Transferase</keyword>
<dbReference type="PANTHER" id="PTHR34388:SF1">
    <property type="entry name" value="DNA POLYMERASE III SUBUNIT DELTA"/>
    <property type="match status" value="1"/>
</dbReference>
<dbReference type="Pfam" id="PF21694">
    <property type="entry name" value="DNA_pol3_delta_C"/>
    <property type="match status" value="1"/>
</dbReference>
<keyword evidence="6" id="KW-0239">DNA-directed DNA polymerase</keyword>
<dbReference type="Pfam" id="PF06144">
    <property type="entry name" value="DNA_pol3_delta"/>
    <property type="match status" value="1"/>
</dbReference>
<organism evidence="11 12">
    <name type="scientific">Natranaerobius trueperi</name>
    <dbReference type="NCBI Taxonomy" id="759412"/>
    <lineage>
        <taxon>Bacteria</taxon>
        <taxon>Bacillati</taxon>
        <taxon>Bacillota</taxon>
        <taxon>Clostridia</taxon>
        <taxon>Natranaerobiales</taxon>
        <taxon>Natranaerobiaceae</taxon>
        <taxon>Natranaerobius</taxon>
    </lineage>
</organism>
<evidence type="ECO:0000256" key="6">
    <source>
        <dbReference type="ARBA" id="ARBA00022932"/>
    </source>
</evidence>
<dbReference type="EC" id="2.7.7.7" evidence="1"/>
<evidence type="ECO:0000256" key="4">
    <source>
        <dbReference type="ARBA" id="ARBA00022695"/>
    </source>
</evidence>
<dbReference type="AlphaFoldDB" id="A0A226BVW3"/>
<dbReference type="RefSeq" id="WP_089024167.1">
    <property type="nucleotide sequence ID" value="NZ_NIQC01000026.1"/>
</dbReference>
<comment type="similarity">
    <text evidence="7">Belongs to the DNA polymerase HolA subunit family.</text>
</comment>
<dbReference type="Gene3D" id="3.40.50.300">
    <property type="entry name" value="P-loop containing nucleotide triphosphate hydrolases"/>
    <property type="match status" value="1"/>
</dbReference>
<evidence type="ECO:0000256" key="5">
    <source>
        <dbReference type="ARBA" id="ARBA00022705"/>
    </source>
</evidence>
<dbReference type="GO" id="GO:0003887">
    <property type="term" value="F:DNA-directed DNA polymerase activity"/>
    <property type="evidence" value="ECO:0007669"/>
    <property type="project" value="UniProtKB-KW"/>
</dbReference>
<keyword evidence="12" id="KW-1185">Reference proteome</keyword>
<dbReference type="PANTHER" id="PTHR34388">
    <property type="entry name" value="DNA POLYMERASE III SUBUNIT DELTA"/>
    <property type="match status" value="1"/>
</dbReference>
<dbReference type="NCBIfam" id="TIGR01128">
    <property type="entry name" value="holA"/>
    <property type="match status" value="1"/>
</dbReference>
<evidence type="ECO:0000256" key="8">
    <source>
        <dbReference type="ARBA" id="ARBA00049244"/>
    </source>
</evidence>
<evidence type="ECO:0000313" key="11">
    <source>
        <dbReference type="EMBL" id="OWZ83133.1"/>
    </source>
</evidence>
<accession>A0A226BVW3</accession>
<keyword evidence="5" id="KW-0235">DNA replication</keyword>
<evidence type="ECO:0000259" key="10">
    <source>
        <dbReference type="Pfam" id="PF21694"/>
    </source>
</evidence>
<dbReference type="SUPFAM" id="SSF52540">
    <property type="entry name" value="P-loop containing nucleoside triphosphate hydrolases"/>
    <property type="match status" value="1"/>
</dbReference>
<sequence length="329" mass="37986">MDKNTKFNIDEQNLRSVYLVSGDSYFKKEFINKLKNVVIKTEFDMTNYEKLDGREISLSEVLQKAESIPFFGDKRLLVVNNAPYFSEKVSDNEKNLLSNYISNPSSSSVLVFVTDKIDKRQKLVKDFKSKDMLVEISSLKPWEVDKWVKNKISSKGKKIDSKAVSTLVERTNGELPMLEKEIEKLEVFLGFKETIEYQDVVTIVSPTAENNVFQLIDKIGEKKIIESISLFRELALHEPPVKILFLVGRQFRLLMKMKSYLDDGLASSEASKRIKIHPFVGKKISEQCKNFTYDELSKAMKKVQEIDYKIKTGQLEPVFAIERLIMFFA</sequence>
<dbReference type="InterPro" id="IPR048466">
    <property type="entry name" value="DNA_pol3_delta-like_C"/>
</dbReference>
<dbReference type="GO" id="GO:0009360">
    <property type="term" value="C:DNA polymerase III complex"/>
    <property type="evidence" value="ECO:0007669"/>
    <property type="project" value="InterPro"/>
</dbReference>
<dbReference type="EMBL" id="NIQC01000026">
    <property type="protein sequence ID" value="OWZ83133.1"/>
    <property type="molecule type" value="Genomic_DNA"/>
</dbReference>
<dbReference type="OrthoDB" id="9775929at2"/>
<dbReference type="InterPro" id="IPR005790">
    <property type="entry name" value="DNA_polIII_delta"/>
</dbReference>
<dbReference type="GO" id="GO:0003677">
    <property type="term" value="F:DNA binding"/>
    <property type="evidence" value="ECO:0007669"/>
    <property type="project" value="InterPro"/>
</dbReference>
<evidence type="ECO:0000256" key="7">
    <source>
        <dbReference type="ARBA" id="ARBA00034754"/>
    </source>
</evidence>
<comment type="catalytic activity">
    <reaction evidence="8">
        <text>DNA(n) + a 2'-deoxyribonucleoside 5'-triphosphate = DNA(n+1) + diphosphate</text>
        <dbReference type="Rhea" id="RHEA:22508"/>
        <dbReference type="Rhea" id="RHEA-COMP:17339"/>
        <dbReference type="Rhea" id="RHEA-COMP:17340"/>
        <dbReference type="ChEBI" id="CHEBI:33019"/>
        <dbReference type="ChEBI" id="CHEBI:61560"/>
        <dbReference type="ChEBI" id="CHEBI:173112"/>
        <dbReference type="EC" id="2.7.7.7"/>
    </reaction>
</comment>
<comment type="caution">
    <text evidence="11">The sequence shown here is derived from an EMBL/GenBank/DDBJ whole genome shotgun (WGS) entry which is preliminary data.</text>
</comment>
<dbReference type="SUPFAM" id="SSF48019">
    <property type="entry name" value="post-AAA+ oligomerization domain-like"/>
    <property type="match status" value="1"/>
</dbReference>
<protein>
    <recommendedName>
        <fullName evidence="2">DNA polymerase III subunit delta</fullName>
        <ecNumber evidence="1">2.7.7.7</ecNumber>
    </recommendedName>
</protein>
<evidence type="ECO:0000259" key="9">
    <source>
        <dbReference type="Pfam" id="PF06144"/>
    </source>
</evidence>
<reference evidence="11 12" key="1">
    <citation type="submission" date="2017-06" db="EMBL/GenBank/DDBJ databases">
        <title>Draft Genome Sequence of Natranaerobius trueperi halophilic, alkalithermophilic bacteria from soda lakes.</title>
        <authorList>
            <person name="Zhao B."/>
        </authorList>
    </citation>
    <scope>NUCLEOTIDE SEQUENCE [LARGE SCALE GENOMIC DNA]</scope>
    <source>
        <strain evidence="11 12">DSM 18760</strain>
    </source>
</reference>
<feature type="domain" description="DNA polymerase III delta subunit-like C-terminal" evidence="10">
    <location>
        <begin position="209"/>
        <end position="326"/>
    </location>
</feature>
<gene>
    <name evidence="11" type="ORF">CDO51_10205</name>
</gene>
<dbReference type="InterPro" id="IPR010372">
    <property type="entry name" value="DNA_pol3_delta_N"/>
</dbReference>